<evidence type="ECO:0000313" key="14">
    <source>
        <dbReference type="Proteomes" id="UP000820818"/>
    </source>
</evidence>
<dbReference type="SUPFAM" id="SSF55387">
    <property type="entry name" value="Frataxin/Nqo15-like"/>
    <property type="match status" value="1"/>
</dbReference>
<protein>
    <recommendedName>
        <fullName evidence="3">ferroxidase</fullName>
        <ecNumber evidence="3">1.16.3.1</ecNumber>
    </recommendedName>
</protein>
<name>A0AAD5LEA3_9CRUS</name>
<dbReference type="EMBL" id="WJBH02000007">
    <property type="protein sequence ID" value="KAI9556098.1"/>
    <property type="molecule type" value="Genomic_DNA"/>
</dbReference>
<keyword evidence="14" id="KW-1185">Reference proteome</keyword>
<evidence type="ECO:0000256" key="4">
    <source>
        <dbReference type="ARBA" id="ARBA00022434"/>
    </source>
</evidence>
<dbReference type="PANTHER" id="PTHR16821">
    <property type="entry name" value="FRATAXIN"/>
    <property type="match status" value="1"/>
</dbReference>
<keyword evidence="5" id="KW-0813">Transport</keyword>
<dbReference type="NCBIfam" id="TIGR03421">
    <property type="entry name" value="FeS_CyaY"/>
    <property type="match status" value="1"/>
</dbReference>
<dbReference type="GO" id="GO:0006826">
    <property type="term" value="P:iron ion transport"/>
    <property type="evidence" value="ECO:0007669"/>
    <property type="project" value="UniProtKB-KW"/>
</dbReference>
<dbReference type="PROSITE" id="PS50810">
    <property type="entry name" value="FRATAXIN_2"/>
    <property type="match status" value="1"/>
</dbReference>
<dbReference type="GO" id="GO:0016226">
    <property type="term" value="P:iron-sulfur cluster assembly"/>
    <property type="evidence" value="ECO:0007669"/>
    <property type="project" value="InterPro"/>
</dbReference>
<evidence type="ECO:0000256" key="8">
    <source>
        <dbReference type="ARBA" id="ARBA00023002"/>
    </source>
</evidence>
<dbReference type="GO" id="GO:0051537">
    <property type="term" value="F:2 iron, 2 sulfur cluster binding"/>
    <property type="evidence" value="ECO:0007669"/>
    <property type="project" value="TreeGrafter"/>
</dbReference>
<dbReference type="AlphaFoldDB" id="A0AAD5LEA3"/>
<comment type="catalytic activity">
    <reaction evidence="12">
        <text>4 Fe(2+) + O2 + 4 H(+) = 4 Fe(3+) + 2 H2O</text>
        <dbReference type="Rhea" id="RHEA:11148"/>
        <dbReference type="ChEBI" id="CHEBI:15377"/>
        <dbReference type="ChEBI" id="CHEBI:15378"/>
        <dbReference type="ChEBI" id="CHEBI:15379"/>
        <dbReference type="ChEBI" id="CHEBI:29033"/>
        <dbReference type="ChEBI" id="CHEBI:29034"/>
        <dbReference type="EC" id="1.16.3.1"/>
    </reaction>
</comment>
<dbReference type="GO" id="GO:0034986">
    <property type="term" value="F:iron chaperone activity"/>
    <property type="evidence" value="ECO:0007669"/>
    <property type="project" value="TreeGrafter"/>
</dbReference>
<accession>A0AAD5LEA3</accession>
<keyword evidence="6" id="KW-0410">Iron transport</keyword>
<keyword evidence="7" id="KW-0809">Transit peptide</keyword>
<proteinExistence type="inferred from homology"/>
<dbReference type="SMART" id="SM01219">
    <property type="entry name" value="Frataxin_Cyay"/>
    <property type="match status" value="1"/>
</dbReference>
<keyword evidence="10" id="KW-0406">Ion transport</keyword>
<evidence type="ECO:0000256" key="3">
    <source>
        <dbReference type="ARBA" id="ARBA00013107"/>
    </source>
</evidence>
<evidence type="ECO:0000256" key="7">
    <source>
        <dbReference type="ARBA" id="ARBA00022946"/>
    </source>
</evidence>
<evidence type="ECO:0000256" key="11">
    <source>
        <dbReference type="ARBA" id="ARBA00023128"/>
    </source>
</evidence>
<dbReference type="GO" id="GO:0008199">
    <property type="term" value="F:ferric iron binding"/>
    <property type="evidence" value="ECO:0007669"/>
    <property type="project" value="InterPro"/>
</dbReference>
<comment type="subcellular location">
    <subcellularLocation>
        <location evidence="1">Mitochondrion</location>
    </subcellularLocation>
</comment>
<keyword evidence="9" id="KW-0408">Iron</keyword>
<dbReference type="InterPro" id="IPR020895">
    <property type="entry name" value="Frataxin_CS"/>
</dbReference>
<organism evidence="13 14">
    <name type="scientific">Daphnia sinensis</name>
    <dbReference type="NCBI Taxonomy" id="1820382"/>
    <lineage>
        <taxon>Eukaryota</taxon>
        <taxon>Metazoa</taxon>
        <taxon>Ecdysozoa</taxon>
        <taxon>Arthropoda</taxon>
        <taxon>Crustacea</taxon>
        <taxon>Branchiopoda</taxon>
        <taxon>Diplostraca</taxon>
        <taxon>Cladocera</taxon>
        <taxon>Anomopoda</taxon>
        <taxon>Daphniidae</taxon>
        <taxon>Daphnia</taxon>
        <taxon>Daphnia similis group</taxon>
    </lineage>
</organism>
<evidence type="ECO:0000256" key="2">
    <source>
        <dbReference type="ARBA" id="ARBA00008183"/>
    </source>
</evidence>
<evidence type="ECO:0000256" key="1">
    <source>
        <dbReference type="ARBA" id="ARBA00004173"/>
    </source>
</evidence>
<evidence type="ECO:0000256" key="6">
    <source>
        <dbReference type="ARBA" id="ARBA00022496"/>
    </source>
</evidence>
<dbReference type="InterPro" id="IPR036524">
    <property type="entry name" value="Frataxin/CyaY_sf"/>
</dbReference>
<evidence type="ECO:0000256" key="10">
    <source>
        <dbReference type="ARBA" id="ARBA00023065"/>
    </source>
</evidence>
<dbReference type="Pfam" id="PF01491">
    <property type="entry name" value="Frataxin_Cyay"/>
    <property type="match status" value="1"/>
</dbReference>
<keyword evidence="4" id="KW-0409">Iron storage</keyword>
<keyword evidence="8" id="KW-0560">Oxidoreductase</keyword>
<evidence type="ECO:0000256" key="9">
    <source>
        <dbReference type="ARBA" id="ARBA00023004"/>
    </source>
</evidence>
<gene>
    <name evidence="13" type="ORF">GHT06_018670</name>
</gene>
<dbReference type="Gene3D" id="3.30.920.10">
    <property type="entry name" value="Frataxin/CyaY"/>
    <property type="match status" value="1"/>
</dbReference>
<comment type="similarity">
    <text evidence="2">Belongs to the frataxin family.</text>
</comment>
<comment type="caution">
    <text evidence="13">The sequence shown here is derived from an EMBL/GenBank/DDBJ whole genome shotgun (WGS) entry which is preliminary data.</text>
</comment>
<dbReference type="PANTHER" id="PTHR16821:SF2">
    <property type="entry name" value="FRATAXIN, MITOCHONDRIAL"/>
    <property type="match status" value="1"/>
</dbReference>
<dbReference type="PROSITE" id="PS01344">
    <property type="entry name" value="FRATAXIN_1"/>
    <property type="match status" value="1"/>
</dbReference>
<evidence type="ECO:0000256" key="12">
    <source>
        <dbReference type="ARBA" id="ARBA00047990"/>
    </source>
</evidence>
<dbReference type="GO" id="GO:0004322">
    <property type="term" value="F:ferroxidase activity"/>
    <property type="evidence" value="ECO:0007669"/>
    <property type="project" value="UniProtKB-EC"/>
</dbReference>
<keyword evidence="11" id="KW-0496">Mitochondrion</keyword>
<evidence type="ECO:0000256" key="5">
    <source>
        <dbReference type="ARBA" id="ARBA00022448"/>
    </source>
</evidence>
<dbReference type="Proteomes" id="UP000820818">
    <property type="component" value="Linkage Group LG7"/>
</dbReference>
<dbReference type="GO" id="GO:0008198">
    <property type="term" value="F:ferrous iron binding"/>
    <property type="evidence" value="ECO:0007669"/>
    <property type="project" value="TreeGrafter"/>
</dbReference>
<dbReference type="InterPro" id="IPR002908">
    <property type="entry name" value="Frataxin/CyaY"/>
</dbReference>
<dbReference type="NCBIfam" id="TIGR03422">
    <property type="entry name" value="mito_frataxin"/>
    <property type="match status" value="1"/>
</dbReference>
<evidence type="ECO:0000313" key="13">
    <source>
        <dbReference type="EMBL" id="KAI9556098.1"/>
    </source>
</evidence>
<dbReference type="GO" id="GO:0006879">
    <property type="term" value="P:intracellular iron ion homeostasis"/>
    <property type="evidence" value="ECO:0007669"/>
    <property type="project" value="UniProtKB-KW"/>
</dbReference>
<dbReference type="EC" id="1.16.3.1" evidence="3"/>
<dbReference type="GO" id="GO:0005739">
    <property type="term" value="C:mitochondrion"/>
    <property type="evidence" value="ECO:0007669"/>
    <property type="project" value="UniProtKB-SubCell"/>
</dbReference>
<dbReference type="InterPro" id="IPR017789">
    <property type="entry name" value="Frataxin"/>
</dbReference>
<reference evidence="13 14" key="1">
    <citation type="submission" date="2022-05" db="EMBL/GenBank/DDBJ databases">
        <title>A multi-omics perspective on studying reproductive biology in Daphnia sinensis.</title>
        <authorList>
            <person name="Jia J."/>
        </authorList>
    </citation>
    <scope>NUCLEOTIDE SEQUENCE [LARGE SCALE GENOMIC DNA]</scope>
    <source>
        <strain evidence="13 14">WSL</strain>
    </source>
</reference>
<sequence length="188" mass="21548">MFQITLLRKSAHRLLPNISSIFTFNHDYSTSKILVKSNFGKSICRPVWSPSSSRIGGMVFSEGNRAADNNHFPEEMSLQHYEKISEETLENLCETLDHLLEEKYPNEFDVSLSNGVLTVQLEQHGTYVINKQTPNRQIWLSSPTSGPKRYDCLNGHWIYSHDKTSLDDLLNREFSDILKQSVKIVSLS</sequence>